<evidence type="ECO:0000256" key="3">
    <source>
        <dbReference type="SAM" id="Coils"/>
    </source>
</evidence>
<feature type="region of interest" description="Disordered" evidence="4">
    <location>
        <begin position="1166"/>
        <end position="1192"/>
    </location>
</feature>
<feature type="compositionally biased region" description="Polar residues" evidence="4">
    <location>
        <begin position="246"/>
        <end position="257"/>
    </location>
</feature>
<feature type="domain" description="DH" evidence="7">
    <location>
        <begin position="741"/>
        <end position="921"/>
    </location>
</feature>
<dbReference type="SUPFAM" id="SSF48065">
    <property type="entry name" value="DBL homology domain (DH-domain)"/>
    <property type="match status" value="1"/>
</dbReference>
<dbReference type="Pfam" id="PF16523">
    <property type="entry name" value="betaPIX_CC"/>
    <property type="match status" value="1"/>
</dbReference>
<dbReference type="PRINTS" id="PR00452">
    <property type="entry name" value="SH3DOMAIN"/>
</dbReference>
<feature type="domain" description="PH" evidence="6">
    <location>
        <begin position="943"/>
        <end position="1047"/>
    </location>
</feature>
<keyword evidence="1 2" id="KW-0728">SH3 domain</keyword>
<name>A0A433TUQ5_ELYCH</name>
<dbReference type="Gene3D" id="1.20.5.390">
    <property type="entry name" value="L1 transposable element, trimerization domain"/>
    <property type="match status" value="1"/>
</dbReference>
<dbReference type="GO" id="GO:0005085">
    <property type="term" value="F:guanyl-nucleotide exchange factor activity"/>
    <property type="evidence" value="ECO:0007669"/>
    <property type="project" value="InterPro"/>
</dbReference>
<dbReference type="GO" id="GO:0005737">
    <property type="term" value="C:cytoplasm"/>
    <property type="evidence" value="ECO:0007669"/>
    <property type="project" value="TreeGrafter"/>
</dbReference>
<dbReference type="SMART" id="SM00325">
    <property type="entry name" value="RhoGEF"/>
    <property type="match status" value="1"/>
</dbReference>
<feature type="compositionally biased region" description="Basic and acidic residues" evidence="4">
    <location>
        <begin position="515"/>
        <end position="526"/>
    </location>
</feature>
<feature type="compositionally biased region" description="Basic and acidic residues" evidence="4">
    <location>
        <begin position="47"/>
        <end position="63"/>
    </location>
</feature>
<evidence type="ECO:0000256" key="4">
    <source>
        <dbReference type="SAM" id="MobiDB-lite"/>
    </source>
</evidence>
<feature type="compositionally biased region" description="Low complexity" evidence="4">
    <location>
        <begin position="318"/>
        <end position="330"/>
    </location>
</feature>
<feature type="compositionally biased region" description="Polar residues" evidence="4">
    <location>
        <begin position="465"/>
        <end position="486"/>
    </location>
</feature>
<feature type="non-terminal residue" evidence="8">
    <location>
        <position position="1"/>
    </location>
</feature>
<dbReference type="Gene3D" id="2.30.30.40">
    <property type="entry name" value="SH3 Domains"/>
    <property type="match status" value="1"/>
</dbReference>
<evidence type="ECO:0000313" key="9">
    <source>
        <dbReference type="Proteomes" id="UP000271974"/>
    </source>
</evidence>
<feature type="compositionally biased region" description="Low complexity" evidence="4">
    <location>
        <begin position="529"/>
        <end position="540"/>
    </location>
</feature>
<feature type="region of interest" description="Disordered" evidence="4">
    <location>
        <begin position="1087"/>
        <end position="1141"/>
    </location>
</feature>
<dbReference type="InterPro" id="IPR001452">
    <property type="entry name" value="SH3_domain"/>
</dbReference>
<dbReference type="SMART" id="SM00326">
    <property type="entry name" value="SH3"/>
    <property type="match status" value="1"/>
</dbReference>
<keyword evidence="3" id="KW-0175">Coiled coil</keyword>
<keyword evidence="9" id="KW-1185">Reference proteome</keyword>
<feature type="coiled-coil region" evidence="3">
    <location>
        <begin position="1271"/>
        <end position="1298"/>
    </location>
</feature>
<dbReference type="InterPro" id="IPR001849">
    <property type="entry name" value="PH_domain"/>
</dbReference>
<evidence type="ECO:0000256" key="2">
    <source>
        <dbReference type="PROSITE-ProRule" id="PRU00192"/>
    </source>
</evidence>
<dbReference type="Pfam" id="PF00621">
    <property type="entry name" value="RhoGEF"/>
    <property type="match status" value="1"/>
</dbReference>
<feature type="region of interest" description="Disordered" evidence="4">
    <location>
        <begin position="1323"/>
        <end position="1347"/>
    </location>
</feature>
<protein>
    <recommendedName>
        <fullName evidence="10">DH domain-containing protein</fullName>
    </recommendedName>
</protein>
<evidence type="ECO:0000259" key="7">
    <source>
        <dbReference type="PROSITE" id="PS50010"/>
    </source>
</evidence>
<dbReference type="Proteomes" id="UP000271974">
    <property type="component" value="Unassembled WGS sequence"/>
</dbReference>
<organism evidence="8 9">
    <name type="scientific">Elysia chlorotica</name>
    <name type="common">Eastern emerald elysia</name>
    <name type="synonym">Sea slug</name>
    <dbReference type="NCBI Taxonomy" id="188477"/>
    <lineage>
        <taxon>Eukaryota</taxon>
        <taxon>Metazoa</taxon>
        <taxon>Spiralia</taxon>
        <taxon>Lophotrochozoa</taxon>
        <taxon>Mollusca</taxon>
        <taxon>Gastropoda</taxon>
        <taxon>Heterobranchia</taxon>
        <taxon>Euthyneura</taxon>
        <taxon>Panpulmonata</taxon>
        <taxon>Sacoglossa</taxon>
        <taxon>Placobranchoidea</taxon>
        <taxon>Plakobranchidae</taxon>
        <taxon>Elysia</taxon>
    </lineage>
</organism>
<dbReference type="InterPro" id="IPR036028">
    <property type="entry name" value="SH3-like_dom_sf"/>
</dbReference>
<evidence type="ECO:0000259" key="5">
    <source>
        <dbReference type="PROSITE" id="PS50002"/>
    </source>
</evidence>
<feature type="compositionally biased region" description="Polar residues" evidence="4">
    <location>
        <begin position="270"/>
        <end position="280"/>
    </location>
</feature>
<dbReference type="InterPro" id="IPR000219">
    <property type="entry name" value="DH_dom"/>
</dbReference>
<dbReference type="InterPro" id="IPR035899">
    <property type="entry name" value="DBL_dom_sf"/>
</dbReference>
<dbReference type="PROSITE" id="PS50010">
    <property type="entry name" value="DH_2"/>
    <property type="match status" value="1"/>
</dbReference>
<dbReference type="FunFam" id="2.30.30.40:FF:000072">
    <property type="entry name" value="Unconventional Myosin IB"/>
    <property type="match status" value="1"/>
</dbReference>
<feature type="domain" description="SH3" evidence="5">
    <location>
        <begin position="659"/>
        <end position="718"/>
    </location>
</feature>
<feature type="compositionally biased region" description="Polar residues" evidence="4">
    <location>
        <begin position="346"/>
        <end position="355"/>
    </location>
</feature>
<evidence type="ECO:0000259" key="6">
    <source>
        <dbReference type="PROSITE" id="PS50003"/>
    </source>
</evidence>
<dbReference type="STRING" id="188477.A0A433TUQ5"/>
<feature type="compositionally biased region" description="Polar residues" evidence="4">
    <location>
        <begin position="1"/>
        <end position="13"/>
    </location>
</feature>
<evidence type="ECO:0000313" key="8">
    <source>
        <dbReference type="EMBL" id="RUS85291.1"/>
    </source>
</evidence>
<evidence type="ECO:0000256" key="1">
    <source>
        <dbReference type="ARBA" id="ARBA00022443"/>
    </source>
</evidence>
<feature type="compositionally biased region" description="Polar residues" evidence="4">
    <location>
        <begin position="374"/>
        <end position="387"/>
    </location>
</feature>
<dbReference type="CDD" id="cd00160">
    <property type="entry name" value="RhoGEF"/>
    <property type="match status" value="1"/>
</dbReference>
<feature type="region of interest" description="Disordered" evidence="4">
    <location>
        <begin position="456"/>
        <end position="610"/>
    </location>
</feature>
<dbReference type="SUPFAM" id="SSF50044">
    <property type="entry name" value="SH3-domain"/>
    <property type="match status" value="1"/>
</dbReference>
<accession>A0A433TUQ5</accession>
<dbReference type="CDD" id="cd11877">
    <property type="entry name" value="SH3_PIX"/>
    <property type="match status" value="1"/>
</dbReference>
<dbReference type="Gene3D" id="1.20.900.10">
    <property type="entry name" value="Dbl homology (DH) domain"/>
    <property type="match status" value="1"/>
</dbReference>
<dbReference type="PANTHER" id="PTHR46026:SF1">
    <property type="entry name" value="RHO-TYPE GUANINE NUCLEOTIDE EXCHANGE FACTOR, ISOFORM F"/>
    <property type="match status" value="1"/>
</dbReference>
<dbReference type="EMBL" id="RQTK01000175">
    <property type="protein sequence ID" value="RUS85291.1"/>
    <property type="molecule type" value="Genomic_DNA"/>
</dbReference>
<reference evidence="8 9" key="1">
    <citation type="submission" date="2019-01" db="EMBL/GenBank/DDBJ databases">
        <title>A draft genome assembly of the solar-powered sea slug Elysia chlorotica.</title>
        <authorList>
            <person name="Cai H."/>
            <person name="Li Q."/>
            <person name="Fang X."/>
            <person name="Li J."/>
            <person name="Curtis N.E."/>
            <person name="Altenburger A."/>
            <person name="Shibata T."/>
            <person name="Feng M."/>
            <person name="Maeda T."/>
            <person name="Schwartz J.A."/>
            <person name="Shigenobu S."/>
            <person name="Lundholm N."/>
            <person name="Nishiyama T."/>
            <person name="Yang H."/>
            <person name="Hasebe M."/>
            <person name="Li S."/>
            <person name="Pierce S.K."/>
            <person name="Wang J."/>
        </authorList>
    </citation>
    <scope>NUCLEOTIDE SEQUENCE [LARGE SCALE GENOMIC DNA]</scope>
    <source>
        <strain evidence="8">EC2010</strain>
        <tissue evidence="8">Whole organism of an adult</tissue>
    </source>
</reference>
<feature type="compositionally biased region" description="Basic and acidic residues" evidence="4">
    <location>
        <begin position="558"/>
        <end position="567"/>
    </location>
</feature>
<dbReference type="InterPro" id="IPR011993">
    <property type="entry name" value="PH-like_dom_sf"/>
</dbReference>
<dbReference type="PROSITE" id="PS50003">
    <property type="entry name" value="PH_DOMAIN"/>
    <property type="match status" value="1"/>
</dbReference>
<feature type="compositionally biased region" description="Low complexity" evidence="4">
    <location>
        <begin position="1087"/>
        <end position="1120"/>
    </location>
</feature>
<feature type="compositionally biased region" description="Low complexity" evidence="4">
    <location>
        <begin position="177"/>
        <end position="219"/>
    </location>
</feature>
<feature type="region of interest" description="Disordered" evidence="4">
    <location>
        <begin position="622"/>
        <end position="653"/>
    </location>
</feature>
<dbReference type="Pfam" id="PF14604">
    <property type="entry name" value="SH3_9"/>
    <property type="match status" value="1"/>
</dbReference>
<feature type="region of interest" description="Disordered" evidence="4">
    <location>
        <begin position="1"/>
        <end position="442"/>
    </location>
</feature>
<dbReference type="OrthoDB" id="443981at2759"/>
<feature type="compositionally biased region" description="Low complexity" evidence="4">
    <location>
        <begin position="124"/>
        <end position="141"/>
    </location>
</feature>
<feature type="compositionally biased region" description="Low complexity" evidence="4">
    <location>
        <begin position="569"/>
        <end position="581"/>
    </location>
</feature>
<dbReference type="PANTHER" id="PTHR46026">
    <property type="entry name" value="RHO-TYPE GUANINE NUCLEOTIDE EXCHANGE FACTOR, ISOFORM F"/>
    <property type="match status" value="1"/>
</dbReference>
<evidence type="ECO:0008006" key="10">
    <source>
        <dbReference type="Google" id="ProtNLM"/>
    </source>
</evidence>
<proteinExistence type="predicted"/>
<dbReference type="SMART" id="SM00233">
    <property type="entry name" value="PH"/>
    <property type="match status" value="1"/>
</dbReference>
<dbReference type="InterPro" id="IPR032409">
    <property type="entry name" value="GEF6/7_CC"/>
</dbReference>
<sequence>QTSAPVSSQQTGLEDQVVSFGDYDNPAQLVTGSPVSKPQPGSRVRHASGEKRQARSVDSREASSVRQPGNSPGGGSYDQVRSPGVATREVSSHQTFPVVEETVDPNLGLYDYVDSDRSRSTGFGDYSDCSSYSDSASVTSSSGGGTGDSDSGCYSHYQQPRKQLAPKPSFYKDLSHSLDSPHFLPSPSSPFFSGPKGSSGGNSPLQLSRQHQQQQQQQHPLAVSSSQRPQSPDRLSAEFRSDSDDLNFQQVGSSARTLASHYQHRHQQHTDQALYQQVTSPPRPPPASLRQQSPPQVPKSPVPQRRSPPRIASRDDSSPSPTDSTGSPVSCPVRELNYSVIKKSDQQQLPSNAPQKLNLKARWPPAPASETDDSTPSSPGVQPSSARGGNPPIQLSKPKPFQRPVRDTAQTATAGGLAQWNPPSPQHQQPQQGGTVASTSRIPDLSVLISELRSAAAESRFDQAASPSSPYKSTARSESRSQTQSPVHGPRQQQQQQQPLAQARSEPQSPVTKPRSADHLKADHGHRPLLQQHHQGQKLGSRSAGQSPVRAKPQTEPSQDRRQDQRELTTSTTSSSSSSSSNLSVSPRSRADPPPTHGLRYKSGSPDHDYEPIETLQLEVPATPRPQPKFPHPQGGHSAAMTDSGGQAAHTGHAALTGQSPKHVKALFNFKGANNDELCFKKGDVITVTQCVDGGWWEGTLNGRTGWFPSNYTKEIKGDLSFKNHKSGEVPVYKRESMQLYHNMVLKNVIETEKAHVEEMTKVLQSYIKPIQTTNILSSSEYNTLIGNMEEIITFQQSFLSALEECEKLPLNQRRIGGIFMQFAPSMKELHSSYCANHPKAVSLLQKRREELSKFVESHGASSPGAQALTTILSKPFVRLDKYPSLLKELERHVEESHPDRGDTQRAIAVYKNIANSCLDIRKLKEMEHEIITSTIQGWEGEEISKLGEVIHLSQVKMITQTGEKFERIFVLFSSCLVMLSMSSRLSSYQYEGKIPLSGLCAAPPDNSENIQNAFEISGPMIEKITVLCGTRLEVTAWLDILRQQLSQSGYPPSSSAKPQPMQMHMISTCQPSVSTVTPAKTAQISLSSSSSATVNTNNILNNNLPSSNSNNNNPAASAGPSPPHFPAGLMAKTSAGGTPTWSLTCLRPSPPLRPMLMNREEVLKSPRAARKSTHKRKPVRTYSGEESDWYSKQHDPKVYNEDAFILQVIEAYCNSIKTRHTVNSCKIEVATKKPQEAGKAVLNSPQILLAEEEKIFDETEQQERTVVDTVYALQDRVKELEQEQRRLRGDLEDERRCRRKLEALVKQQFSKFVSCGAEADGVAGTLTDGSGMPSSQDGIPSQDGGS</sequence>
<dbReference type="SUPFAM" id="SSF50729">
    <property type="entry name" value="PH domain-like"/>
    <property type="match status" value="1"/>
</dbReference>
<feature type="compositionally biased region" description="Low complexity" evidence="4">
    <location>
        <begin position="408"/>
        <end position="432"/>
    </location>
</feature>
<dbReference type="FunFam" id="1.20.900.10:FF:000016">
    <property type="entry name" value="Rho guanine nucleotide exchange factor 6"/>
    <property type="match status" value="1"/>
</dbReference>
<comment type="caution">
    <text evidence="8">The sequence shown here is derived from an EMBL/GenBank/DDBJ whole genome shotgun (WGS) entry which is preliminary data.</text>
</comment>
<dbReference type="Gene3D" id="2.30.29.30">
    <property type="entry name" value="Pleckstrin-homology domain (PH domain)/Phosphotyrosine-binding domain (PTB)"/>
    <property type="match status" value="1"/>
</dbReference>
<dbReference type="Pfam" id="PF16614">
    <property type="entry name" value="RhoGEF67_u2"/>
    <property type="match status" value="1"/>
</dbReference>
<feature type="compositionally biased region" description="Basic residues" evidence="4">
    <location>
        <begin position="1168"/>
        <end position="1180"/>
    </location>
</feature>
<dbReference type="PROSITE" id="PS50002">
    <property type="entry name" value="SH3"/>
    <property type="match status" value="1"/>
</dbReference>
<gene>
    <name evidence="8" type="ORF">EGW08_006938</name>
</gene>